<evidence type="ECO:0000313" key="1">
    <source>
        <dbReference type="EMBL" id="DAG01572.1"/>
    </source>
</evidence>
<dbReference type="EMBL" id="BK016195">
    <property type="protein sequence ID" value="DAG01572.1"/>
    <property type="molecule type" value="Genomic_DNA"/>
</dbReference>
<dbReference type="NCBIfam" id="TIGR01558">
    <property type="entry name" value="sm_term_P27"/>
    <property type="match status" value="1"/>
</dbReference>
<proteinExistence type="predicted"/>
<reference evidence="1" key="1">
    <citation type="journal article" date="2021" name="Proc. Natl. Acad. Sci. U.S.A.">
        <title>A Catalog of Tens of Thousands of Viruses from Human Metagenomes Reveals Hidden Associations with Chronic Diseases.</title>
        <authorList>
            <person name="Tisza M.J."/>
            <person name="Buck C.B."/>
        </authorList>
    </citation>
    <scope>NUCLEOTIDE SEQUENCE</scope>
    <source>
        <strain evidence="1">CtKkB1</strain>
    </source>
</reference>
<dbReference type="Pfam" id="PF05119">
    <property type="entry name" value="Terminase_4"/>
    <property type="match status" value="1"/>
</dbReference>
<sequence>MAGRPRQPIDLLVLNGKSHLGKDEIEERRAAEVTAPFTKIEPPDCLSKKQKNRFNYIARQLADIGLYADIDAESLGRYIIAEETLQKIRKRLKKEMPFEQYEKTLNLQAKYLKICQQFAADFGMTVSSRCKLIIPQKPKEPANKFDLFDADERGDESAG</sequence>
<protein>
    <submittedName>
        <fullName evidence="1">Terminase small subunit</fullName>
    </submittedName>
</protein>
<organism evidence="1">
    <name type="scientific">Myoviridae sp. ctKkB1</name>
    <dbReference type="NCBI Taxonomy" id="2825081"/>
    <lineage>
        <taxon>Viruses</taxon>
        <taxon>Duplodnaviria</taxon>
        <taxon>Heunggongvirae</taxon>
        <taxon>Uroviricota</taxon>
        <taxon>Caudoviricetes</taxon>
    </lineage>
</organism>
<dbReference type="InterPro" id="IPR006448">
    <property type="entry name" value="Phage_term_ssu_P27"/>
</dbReference>
<accession>A0A8S5V4F1</accession>
<name>A0A8S5V4F1_9CAUD</name>